<evidence type="ECO:0000256" key="7">
    <source>
        <dbReference type="ARBA" id="ARBA00022989"/>
    </source>
</evidence>
<dbReference type="OrthoDB" id="66620at2759"/>
<gene>
    <name evidence="14" type="primary">LOC100821219</name>
    <name evidence="13" type="ORF">BRADI_3g55580v3</name>
</gene>
<dbReference type="EnsemblPlants" id="KQK01397">
    <property type="protein sequence ID" value="KQK01397"/>
    <property type="gene ID" value="BRADI_3g55580v3"/>
</dbReference>
<dbReference type="EMBL" id="CM000882">
    <property type="protein sequence ID" value="KQK01397.1"/>
    <property type="molecule type" value="Genomic_DNA"/>
</dbReference>
<sequence>MAWVAAQQLAAVLLLLNAAAAARAIATGAPFPIVAAVDAVPRVSLAEEEAAAAVEGFDDGFGGDGVGGGAAAGGSGAKGLAGNPIVAEVVNKRLKSLTSTFARAIRAELGYCIKDTDSEWDAAFNFSRDTTFLNNCMKQTNGDLHQRVCTAAEMKFYFNSLLGSDEDTRGEKNYVSPNKNCNLTSWSDGCEPGWACSAGEQKVNLQDAKDIPLRSQDCQACCPGFFCPHGLTCMMPCPLGAYCPVSTLNKTTGICDPYNYQPPPGNPNHTCGSADNWADVVSTDDIFCPAGFYCPSTTKKLPCSSGFYCRKGSTSQTRCYKKSSCPPNSDNQDITIFGALLVFASCLVLLIIYNFSGQLLTNREKKQAKSREAAAKYARETAQARERWKSARDVAKKASSGLQSQLSRTFSRKQKPGQAGGMSSKGLPSLGGDGGGKKDLTDMNSLDDYPEGEGFNLETGDKGGRKNMPKGKQMHSRSQIFKYAYGQIEKEKALQQELQENDNNMTLSGVVNMAKDHEGGSRLAIEVAFKDLTLTLKGSKKKLLRSVTGKLMPGRVAAVMGPSGAGKTTFLSAIAGKATGCDTSGLVLINGKVEPIRAYKRIIGFVPQDDIVHGNLTVEENLWFNARCRLSADMSKADKVLVVERVIESLGLQAVRDSLVGTVEQRGISGGQRKRVNVGLEMVMEPSLLILDEPTSGLDSASSLLLLRALRREALEGVNISMVVHQPSYTLYRMFDDLILLAKGGMTVYHGPVKKVEEYFSGLGIVVPERVNPPDYYIDILEGIVKPSMSAGVAVKDLPLRWMLHNSYDVPRDMLQSSSGSESSVGRSADPSSPSSESGPSFAAELWANIKDTIMQKKDEFDYNKSTEDLSNRCTPGILRQYRYFLGRVGKQRLREARILGVDYLILCLAGICLGTLAKVSDETFGALGYTYTVIAVSLLCKIGALRSFALDKIYYWRERASGMSSLAYFMAKDTIDHFNTIVKPIVYLSMFYFFNNPRSSIWENYQVLVALVYCVTGMGYTFAIFFQPGSAQLWSALLPVVLTLIATQQKNTIIADLCYTKWALEAFVIANAHNYSGVWLITRCGSLVKSGYDISNRSLCIWVLMANGVAFRCVAFFCMVVFQKH</sequence>
<evidence type="ECO:0000256" key="5">
    <source>
        <dbReference type="ARBA" id="ARBA00022741"/>
    </source>
</evidence>
<feature type="region of interest" description="Disordered" evidence="9">
    <location>
        <begin position="813"/>
        <end position="840"/>
    </location>
</feature>
<dbReference type="HOGENOM" id="CLU_000604_57_0_1"/>
<dbReference type="AlphaFoldDB" id="I1IE04"/>
<feature type="compositionally biased region" description="Basic and acidic residues" evidence="9">
    <location>
        <begin position="386"/>
        <end position="396"/>
    </location>
</feature>
<feature type="transmembrane region" description="Helical" evidence="10">
    <location>
        <begin position="1008"/>
        <end position="1026"/>
    </location>
</feature>
<keyword evidence="4 10" id="KW-0812">Transmembrane</keyword>
<keyword evidence="3" id="KW-0813">Transport</keyword>
<feature type="compositionally biased region" description="Low complexity" evidence="9">
    <location>
        <begin position="817"/>
        <end position="840"/>
    </location>
</feature>
<feature type="transmembrane region" description="Helical" evidence="10">
    <location>
        <begin position="334"/>
        <end position="356"/>
    </location>
</feature>
<reference evidence="13 14" key="1">
    <citation type="journal article" date="2010" name="Nature">
        <title>Genome sequencing and analysis of the model grass Brachypodium distachyon.</title>
        <authorList>
            <consortium name="International Brachypodium Initiative"/>
        </authorList>
    </citation>
    <scope>NUCLEOTIDE SEQUENCE [LARGE SCALE GENOMIC DNA]</scope>
    <source>
        <strain evidence="13 14">Bd21</strain>
    </source>
</reference>
<dbReference type="GO" id="GO:0005524">
    <property type="term" value="F:ATP binding"/>
    <property type="evidence" value="ECO:0007669"/>
    <property type="project" value="UniProtKB-KW"/>
</dbReference>
<keyword evidence="5" id="KW-0547">Nucleotide-binding</keyword>
<dbReference type="InterPro" id="IPR043926">
    <property type="entry name" value="ABCG_dom"/>
</dbReference>
<evidence type="ECO:0000313" key="15">
    <source>
        <dbReference type="Proteomes" id="UP000008810"/>
    </source>
</evidence>
<evidence type="ECO:0000256" key="6">
    <source>
        <dbReference type="ARBA" id="ARBA00022840"/>
    </source>
</evidence>
<dbReference type="eggNOG" id="KOG0061">
    <property type="taxonomic scope" value="Eukaryota"/>
</dbReference>
<feature type="signal peptide" evidence="11">
    <location>
        <begin position="1"/>
        <end position="21"/>
    </location>
</feature>
<feature type="compositionally biased region" description="Polar residues" evidence="9">
    <location>
        <begin position="400"/>
        <end position="409"/>
    </location>
</feature>
<dbReference type="Gramene" id="KQK01397">
    <property type="protein sequence ID" value="KQK01397"/>
    <property type="gene ID" value="BRADI_3g55580v3"/>
</dbReference>
<dbReference type="GO" id="GO:0140359">
    <property type="term" value="F:ABC-type transporter activity"/>
    <property type="evidence" value="ECO:0007669"/>
    <property type="project" value="InterPro"/>
</dbReference>
<dbReference type="GO" id="GO:0042626">
    <property type="term" value="F:ATPase-coupled transmembrane transporter activity"/>
    <property type="evidence" value="ECO:0000318"/>
    <property type="project" value="GO_Central"/>
</dbReference>
<dbReference type="PANTHER" id="PTHR48041">
    <property type="entry name" value="ABC TRANSPORTER G FAMILY MEMBER 28"/>
    <property type="match status" value="1"/>
</dbReference>
<dbReference type="KEGG" id="bdi:100821219"/>
<dbReference type="Proteomes" id="UP000008810">
    <property type="component" value="Chromosome 3"/>
</dbReference>
<dbReference type="OMA" id="AFFCMIT"/>
<evidence type="ECO:0000313" key="13">
    <source>
        <dbReference type="EMBL" id="KQK01397.1"/>
    </source>
</evidence>
<dbReference type="SMART" id="SM00382">
    <property type="entry name" value="AAA"/>
    <property type="match status" value="1"/>
</dbReference>
<accession>I1IE04</accession>
<dbReference type="InterPro" id="IPR050352">
    <property type="entry name" value="ABCG_transporters"/>
</dbReference>
<dbReference type="SUPFAM" id="SSF52540">
    <property type="entry name" value="P-loop containing nucleoside triphosphate hydrolases"/>
    <property type="match status" value="1"/>
</dbReference>
<dbReference type="PROSITE" id="PS50893">
    <property type="entry name" value="ABC_TRANSPORTER_2"/>
    <property type="match status" value="1"/>
</dbReference>
<evidence type="ECO:0000256" key="8">
    <source>
        <dbReference type="ARBA" id="ARBA00023136"/>
    </source>
</evidence>
<keyword evidence="8 10" id="KW-0472">Membrane</keyword>
<dbReference type="InterPro" id="IPR003593">
    <property type="entry name" value="AAA+_ATPase"/>
</dbReference>
<dbReference type="Pfam" id="PF19055">
    <property type="entry name" value="ABC2_membrane_7"/>
    <property type="match status" value="1"/>
</dbReference>
<evidence type="ECO:0000259" key="12">
    <source>
        <dbReference type="PROSITE" id="PS50893"/>
    </source>
</evidence>
<dbReference type="GO" id="GO:0016020">
    <property type="term" value="C:membrane"/>
    <property type="evidence" value="ECO:0000318"/>
    <property type="project" value="GO_Central"/>
</dbReference>
<feature type="transmembrane region" description="Helical" evidence="10">
    <location>
        <begin position="899"/>
        <end position="918"/>
    </location>
</feature>
<dbReference type="CDD" id="cd03213">
    <property type="entry name" value="ABCG_EPDR"/>
    <property type="match status" value="1"/>
</dbReference>
<evidence type="ECO:0000256" key="11">
    <source>
        <dbReference type="SAM" id="SignalP"/>
    </source>
</evidence>
<dbReference type="PROSITE" id="PS00211">
    <property type="entry name" value="ABC_TRANSPORTER_1"/>
    <property type="match status" value="1"/>
</dbReference>
<keyword evidence="7 10" id="KW-1133">Transmembrane helix</keyword>
<evidence type="ECO:0000313" key="14">
    <source>
        <dbReference type="EnsemblPlants" id="KQK01397"/>
    </source>
</evidence>
<organism evidence="13">
    <name type="scientific">Brachypodium distachyon</name>
    <name type="common">Purple false brome</name>
    <name type="synonym">Trachynia distachya</name>
    <dbReference type="NCBI Taxonomy" id="15368"/>
    <lineage>
        <taxon>Eukaryota</taxon>
        <taxon>Viridiplantae</taxon>
        <taxon>Streptophyta</taxon>
        <taxon>Embryophyta</taxon>
        <taxon>Tracheophyta</taxon>
        <taxon>Spermatophyta</taxon>
        <taxon>Magnoliopsida</taxon>
        <taxon>Liliopsida</taxon>
        <taxon>Poales</taxon>
        <taxon>Poaceae</taxon>
        <taxon>BOP clade</taxon>
        <taxon>Pooideae</taxon>
        <taxon>Stipodae</taxon>
        <taxon>Brachypodieae</taxon>
        <taxon>Brachypodium</taxon>
    </lineage>
</organism>
<protein>
    <recommendedName>
        <fullName evidence="12">ABC transporter domain-containing protein</fullName>
    </recommendedName>
</protein>
<feature type="region of interest" description="Disordered" evidence="9">
    <location>
        <begin position="386"/>
        <end position="476"/>
    </location>
</feature>
<dbReference type="PANTHER" id="PTHR48041:SF86">
    <property type="entry name" value="TRANSPORTER FAMILY PROTEIN, PUTATIVE, EXPRESSED-RELATED"/>
    <property type="match status" value="1"/>
</dbReference>
<evidence type="ECO:0000256" key="3">
    <source>
        <dbReference type="ARBA" id="ARBA00022448"/>
    </source>
</evidence>
<feature type="compositionally biased region" description="Basic residues" evidence="9">
    <location>
        <begin position="465"/>
        <end position="475"/>
    </location>
</feature>
<reference evidence="14" key="3">
    <citation type="submission" date="2018-08" db="UniProtKB">
        <authorList>
            <consortium name="EnsemblPlants"/>
        </authorList>
    </citation>
    <scope>IDENTIFICATION</scope>
    <source>
        <strain evidence="14">cv. Bd21</strain>
    </source>
</reference>
<dbReference type="Pfam" id="PF00005">
    <property type="entry name" value="ABC_tran"/>
    <property type="match status" value="1"/>
</dbReference>
<evidence type="ECO:0000256" key="2">
    <source>
        <dbReference type="ARBA" id="ARBA00005814"/>
    </source>
</evidence>
<keyword evidence="11" id="KW-0732">Signal</keyword>
<dbReference type="Gene3D" id="3.40.50.300">
    <property type="entry name" value="P-loop containing nucleotide triphosphate hydrolases"/>
    <property type="match status" value="1"/>
</dbReference>
<evidence type="ECO:0000256" key="1">
    <source>
        <dbReference type="ARBA" id="ARBA00004141"/>
    </source>
</evidence>
<reference evidence="13" key="2">
    <citation type="submission" date="2017-06" db="EMBL/GenBank/DDBJ databases">
        <title>WGS assembly of Brachypodium distachyon.</title>
        <authorList>
            <consortium name="The International Brachypodium Initiative"/>
            <person name="Lucas S."/>
            <person name="Harmon-Smith M."/>
            <person name="Lail K."/>
            <person name="Tice H."/>
            <person name="Grimwood J."/>
            <person name="Bruce D."/>
            <person name="Barry K."/>
            <person name="Shu S."/>
            <person name="Lindquist E."/>
            <person name="Wang M."/>
            <person name="Pitluck S."/>
            <person name="Vogel J.P."/>
            <person name="Garvin D.F."/>
            <person name="Mockler T.C."/>
            <person name="Schmutz J."/>
            <person name="Rokhsar D."/>
            <person name="Bevan M.W."/>
        </authorList>
    </citation>
    <scope>NUCLEOTIDE SEQUENCE</scope>
    <source>
        <strain evidence="13">Bd21</strain>
    </source>
</reference>
<dbReference type="RefSeq" id="XP_003572953.1">
    <property type="nucleotide sequence ID" value="XM_003572905.4"/>
</dbReference>
<evidence type="ECO:0000256" key="10">
    <source>
        <dbReference type="SAM" id="Phobius"/>
    </source>
</evidence>
<evidence type="ECO:0000256" key="4">
    <source>
        <dbReference type="ARBA" id="ARBA00022692"/>
    </source>
</evidence>
<name>I1IE04_BRADI</name>
<dbReference type="InterPro" id="IPR027417">
    <property type="entry name" value="P-loop_NTPase"/>
</dbReference>
<comment type="similarity">
    <text evidence="2">Belongs to the ABC transporter superfamily. ABCG family. Eye pigment precursor importer (TC 3.A.1.204) subfamily.</text>
</comment>
<feature type="domain" description="ABC transporter" evidence="12">
    <location>
        <begin position="527"/>
        <end position="768"/>
    </location>
</feature>
<evidence type="ECO:0000256" key="9">
    <source>
        <dbReference type="SAM" id="MobiDB-lite"/>
    </source>
</evidence>
<feature type="chain" id="PRO_5014095239" description="ABC transporter domain-containing protein" evidence="11">
    <location>
        <begin position="22"/>
        <end position="1126"/>
    </location>
</feature>
<proteinExistence type="inferred from homology"/>
<keyword evidence="6" id="KW-0067">ATP-binding</keyword>
<dbReference type="GeneID" id="100821219"/>
<feature type="transmembrane region" description="Helical" evidence="10">
    <location>
        <begin position="930"/>
        <end position="950"/>
    </location>
</feature>
<comment type="subcellular location">
    <subcellularLocation>
        <location evidence="1">Membrane</location>
        <topology evidence="1">Multi-pass membrane protein</topology>
    </subcellularLocation>
</comment>
<dbReference type="InterPro" id="IPR003439">
    <property type="entry name" value="ABC_transporter-like_ATP-bd"/>
</dbReference>
<dbReference type="GO" id="GO:0055085">
    <property type="term" value="P:transmembrane transport"/>
    <property type="evidence" value="ECO:0000318"/>
    <property type="project" value="GO_Central"/>
</dbReference>
<dbReference type="InterPro" id="IPR017871">
    <property type="entry name" value="ABC_transporter-like_CS"/>
</dbReference>
<dbReference type="GO" id="GO:0016887">
    <property type="term" value="F:ATP hydrolysis activity"/>
    <property type="evidence" value="ECO:0007669"/>
    <property type="project" value="InterPro"/>
</dbReference>
<keyword evidence="15" id="KW-1185">Reference proteome</keyword>
<dbReference type="FunFam" id="3.40.50.300:FF:000367">
    <property type="entry name" value="ABC transporter G family member 24"/>
    <property type="match status" value="1"/>
</dbReference>
<feature type="transmembrane region" description="Helical" evidence="10">
    <location>
        <begin position="1100"/>
        <end position="1123"/>
    </location>
</feature>